<protein>
    <submittedName>
        <fullName evidence="2">Uncharacterized protein</fullName>
    </submittedName>
</protein>
<reference evidence="2 3" key="1">
    <citation type="submission" date="2017-09" db="EMBL/GenBank/DDBJ databases">
        <authorList>
            <person name="Ehlers B."/>
            <person name="Leendertz F.H."/>
        </authorList>
    </citation>
    <scope>NUCLEOTIDE SEQUENCE [LARGE SCALE GENOMIC DNA]</scope>
    <source>
        <strain evidence="2 3">CGMCC 4.7095</strain>
    </source>
</reference>
<dbReference type="AlphaFoldDB" id="A0A286DYK3"/>
<dbReference type="EMBL" id="OCNE01000012">
    <property type="protein sequence ID" value="SOD63736.1"/>
    <property type="molecule type" value="Genomic_DNA"/>
</dbReference>
<keyword evidence="1" id="KW-0472">Membrane</keyword>
<evidence type="ECO:0000313" key="2">
    <source>
        <dbReference type="EMBL" id="SOD63736.1"/>
    </source>
</evidence>
<dbReference type="Proteomes" id="UP000219072">
    <property type="component" value="Unassembled WGS sequence"/>
</dbReference>
<evidence type="ECO:0000256" key="1">
    <source>
        <dbReference type="SAM" id="Phobius"/>
    </source>
</evidence>
<feature type="transmembrane region" description="Helical" evidence="1">
    <location>
        <begin position="7"/>
        <end position="26"/>
    </location>
</feature>
<keyword evidence="1" id="KW-1133">Transmembrane helix</keyword>
<feature type="transmembrane region" description="Helical" evidence="1">
    <location>
        <begin position="68"/>
        <end position="87"/>
    </location>
</feature>
<feature type="transmembrane region" description="Helical" evidence="1">
    <location>
        <begin position="38"/>
        <end position="56"/>
    </location>
</feature>
<proteinExistence type="predicted"/>
<keyword evidence="1" id="KW-0812">Transmembrane</keyword>
<sequence>MNRLVRPLGAAVVLLGVGLIAGGMIARFIGGTGVDNRPALVGMALAGVWVLTRVVTGRRLELPGRGGAGSAVGRALVLTLGLLLAVYPSRGEVVDGVRAIGDDKPTVDLREPQALEDALAALGDRAGHRRVTEVTINESAVWASAPVEPGEWQVRLRGYQQGEVTEAGRGNDAVQPSSAGQQFSMDEVAWDEILPAHERATAEYVAENGEEPAGTTEIHVRRTWGEDGARNGPVRIEFALVGDGRWRYSMEADGSGLARDQG</sequence>
<keyword evidence="3" id="KW-1185">Reference proteome</keyword>
<dbReference type="OrthoDB" id="4965912at2"/>
<dbReference type="RefSeq" id="WP_097232199.1">
    <property type="nucleotide sequence ID" value="NZ_OCNE01000012.1"/>
</dbReference>
<organism evidence="2 3">
    <name type="scientific">Streptomyces zhaozhouensis</name>
    <dbReference type="NCBI Taxonomy" id="1300267"/>
    <lineage>
        <taxon>Bacteria</taxon>
        <taxon>Bacillati</taxon>
        <taxon>Actinomycetota</taxon>
        <taxon>Actinomycetes</taxon>
        <taxon>Kitasatosporales</taxon>
        <taxon>Streptomycetaceae</taxon>
        <taxon>Streptomyces</taxon>
    </lineage>
</organism>
<gene>
    <name evidence="2" type="ORF">SAMN06297387_11293</name>
</gene>
<accession>A0A286DYK3</accession>
<name>A0A286DYK3_9ACTN</name>
<evidence type="ECO:0000313" key="3">
    <source>
        <dbReference type="Proteomes" id="UP000219072"/>
    </source>
</evidence>